<feature type="region of interest" description="Disordered" evidence="3">
    <location>
        <begin position="1"/>
        <end position="20"/>
    </location>
</feature>
<dbReference type="InterPro" id="IPR001715">
    <property type="entry name" value="CH_dom"/>
</dbReference>
<dbReference type="Pfam" id="PF00307">
    <property type="entry name" value="CH"/>
    <property type="match status" value="1"/>
</dbReference>
<dbReference type="Proteomes" id="UP000694426">
    <property type="component" value="Unplaced"/>
</dbReference>
<dbReference type="Pfam" id="PF00560">
    <property type="entry name" value="LRR_1"/>
    <property type="match status" value="1"/>
</dbReference>
<dbReference type="Gene3D" id="1.10.418.10">
    <property type="entry name" value="Calponin-like domain"/>
    <property type="match status" value="1"/>
</dbReference>
<dbReference type="InterPro" id="IPR001611">
    <property type="entry name" value="Leu-rich_rpt"/>
</dbReference>
<dbReference type="SMART" id="SM00369">
    <property type="entry name" value="LRR_TYP"/>
    <property type="match status" value="4"/>
</dbReference>
<dbReference type="GO" id="GO:0005829">
    <property type="term" value="C:cytosol"/>
    <property type="evidence" value="ECO:0007669"/>
    <property type="project" value="Ensembl"/>
</dbReference>
<name>A0A8B9BSR8_9AVES</name>
<dbReference type="SMART" id="SM00033">
    <property type="entry name" value="CH"/>
    <property type="match status" value="1"/>
</dbReference>
<dbReference type="Ensembl" id="ENSABRT00000012559.1">
    <property type="protein sequence ID" value="ENSABRP00000008793.1"/>
    <property type="gene ID" value="ENSABRG00000007849.1"/>
</dbReference>
<dbReference type="PANTHER" id="PTHR48051:SF44">
    <property type="entry name" value="LEUCINE RICH REPEATS AND CALPONIN HOMOLOGY DOMAIN CONTAINING 3"/>
    <property type="match status" value="1"/>
</dbReference>
<dbReference type="CDD" id="cd21272">
    <property type="entry name" value="CH_LRCH3"/>
    <property type="match status" value="1"/>
</dbReference>
<dbReference type="PROSITE" id="PS51450">
    <property type="entry name" value="LRR"/>
    <property type="match status" value="1"/>
</dbReference>
<dbReference type="InterPro" id="IPR003591">
    <property type="entry name" value="Leu-rich_rpt_typical-subtyp"/>
</dbReference>
<organism evidence="5 6">
    <name type="scientific">Anser brachyrhynchus</name>
    <name type="common">Pink-footed goose</name>
    <dbReference type="NCBI Taxonomy" id="132585"/>
    <lineage>
        <taxon>Eukaryota</taxon>
        <taxon>Metazoa</taxon>
        <taxon>Chordata</taxon>
        <taxon>Craniata</taxon>
        <taxon>Vertebrata</taxon>
        <taxon>Euteleostomi</taxon>
        <taxon>Archelosauria</taxon>
        <taxon>Archosauria</taxon>
        <taxon>Dinosauria</taxon>
        <taxon>Saurischia</taxon>
        <taxon>Theropoda</taxon>
        <taxon>Coelurosauria</taxon>
        <taxon>Aves</taxon>
        <taxon>Neognathae</taxon>
        <taxon>Galloanserae</taxon>
        <taxon>Anseriformes</taxon>
        <taxon>Anatidae</taxon>
        <taxon>Anserinae</taxon>
        <taxon>Anser</taxon>
    </lineage>
</organism>
<dbReference type="Gene3D" id="3.80.10.10">
    <property type="entry name" value="Ribonuclease Inhibitor"/>
    <property type="match status" value="1"/>
</dbReference>
<gene>
    <name evidence="5" type="primary">LRCH3</name>
</gene>
<dbReference type="FunFam" id="1.10.418.10:FF:000021">
    <property type="entry name" value="Leucine-rich repeat and calponin homology domain-containing protein 1 isoform 3"/>
    <property type="match status" value="1"/>
</dbReference>
<evidence type="ECO:0000259" key="4">
    <source>
        <dbReference type="PROSITE" id="PS50021"/>
    </source>
</evidence>
<accession>A0A8B9BSR8</accession>
<dbReference type="PANTHER" id="PTHR48051">
    <property type="match status" value="1"/>
</dbReference>
<sequence length="722" mass="80900">MRSAARSRSGGGGDGEMAAAGLAAPEGGSAVMPLGTAVATAAAVCPPPAGPGSWSRSLDRALEEAAASGTLSLSGRKLRDYPRASAANHDLSDTTQADLSRNRLSELPAEACHFVSLESLNVYQNCIRYIPEAVLNLQSLTFLNISCNEIQTIPPQIGNLESLRDLNVRRNHLVRLPEGEIKYMYRVFYLAELPLIRLDFSCNKITTIPVCYRNLRHLQTIMLENNPLQSPPAQICIKGKIHIFKYLNIEACKIAPDLPDYDRRPMGFGSCHEELYSSRPYGALDSGFNSVDSGDKRWSGNEPTDEFSDLPLRVAEITKEQRLRRESQFQENRGSAVVTNGGVEHDLDQIDYIDSCATEEEEEEVRQPKCMDSDSLSSQFMAYIDQRRISNEGSPVKPVSLREFQKTENRYLHQNRPPADSPCFLSLSSHHSQVPNTDPELHRRHIERTRREAQLAALQYEEERMRTKQIQREAVLDFVKCPFPSRRSQHTDDSSAFSCSVLLSCMHVTYFVIILKFLFCSFYLPHFHLSPPYPGHAAPPSYRNPSQRPESFLFRTAVRDEANKGRLHMVTSPSTHALSPANDCADPRVRQNSKQREEELELIEQLRKNIESRLKVSLPSDLGAALTDGVVLCHLANHVRPRSVPSIHVPSPAVPKLTMAKCRRNVENFLEACRRIGVPQEQLCLPLHILEEKGLTQVAVTVQALLELAPPKQQQLHHLSAV</sequence>
<reference evidence="5" key="2">
    <citation type="submission" date="2025-09" db="UniProtKB">
        <authorList>
            <consortium name="Ensembl"/>
        </authorList>
    </citation>
    <scope>IDENTIFICATION</scope>
</reference>
<evidence type="ECO:0000256" key="2">
    <source>
        <dbReference type="ARBA" id="ARBA00022737"/>
    </source>
</evidence>
<reference evidence="5" key="1">
    <citation type="submission" date="2025-08" db="UniProtKB">
        <authorList>
            <consortium name="Ensembl"/>
        </authorList>
    </citation>
    <scope>IDENTIFICATION</scope>
</reference>
<dbReference type="SUPFAM" id="SSF52058">
    <property type="entry name" value="L domain-like"/>
    <property type="match status" value="1"/>
</dbReference>
<dbReference type="InterPro" id="IPR032675">
    <property type="entry name" value="LRR_dom_sf"/>
</dbReference>
<keyword evidence="1" id="KW-0433">Leucine-rich repeat</keyword>
<protein>
    <submittedName>
        <fullName evidence="5">Leucine rich repeats and calponin homology domain containing 3</fullName>
    </submittedName>
</protein>
<dbReference type="FunFam" id="3.80.10.10:FF:000067">
    <property type="entry name" value="Leucine-rich repeat and calponin homology domain-containing protein 4 isoform 1"/>
    <property type="match status" value="1"/>
</dbReference>
<dbReference type="AlphaFoldDB" id="A0A8B9BSR8"/>
<dbReference type="InterPro" id="IPR036872">
    <property type="entry name" value="CH_dom_sf"/>
</dbReference>
<dbReference type="InterPro" id="IPR050216">
    <property type="entry name" value="LRR_domain-containing"/>
</dbReference>
<evidence type="ECO:0000256" key="3">
    <source>
        <dbReference type="SAM" id="MobiDB-lite"/>
    </source>
</evidence>
<keyword evidence="2" id="KW-0677">Repeat</keyword>
<feature type="domain" description="Calponin-homology (CH)" evidence="4">
    <location>
        <begin position="596"/>
        <end position="709"/>
    </location>
</feature>
<keyword evidence="6" id="KW-1185">Reference proteome</keyword>
<evidence type="ECO:0000256" key="1">
    <source>
        <dbReference type="ARBA" id="ARBA00022614"/>
    </source>
</evidence>
<dbReference type="SUPFAM" id="SSF47576">
    <property type="entry name" value="Calponin-homology domain, CH-domain"/>
    <property type="match status" value="1"/>
</dbReference>
<dbReference type="GeneTree" id="ENSGT00940000158330"/>
<dbReference type="PROSITE" id="PS50021">
    <property type="entry name" value="CH"/>
    <property type="match status" value="1"/>
</dbReference>
<dbReference type="GO" id="GO:0032185">
    <property type="term" value="P:septin cytoskeleton organization"/>
    <property type="evidence" value="ECO:0007669"/>
    <property type="project" value="Ensembl"/>
</dbReference>
<proteinExistence type="predicted"/>
<evidence type="ECO:0000313" key="6">
    <source>
        <dbReference type="Proteomes" id="UP000694426"/>
    </source>
</evidence>
<evidence type="ECO:0000313" key="5">
    <source>
        <dbReference type="Ensembl" id="ENSABRP00000008793.1"/>
    </source>
</evidence>